<name>A0A0F7SNM3_PHARH</name>
<reference evidence="2" key="1">
    <citation type="submission" date="2014-08" db="EMBL/GenBank/DDBJ databases">
        <authorList>
            <person name="Sharma Rahul"/>
            <person name="Thines Marco"/>
        </authorList>
    </citation>
    <scope>NUCLEOTIDE SEQUENCE</scope>
</reference>
<dbReference type="AlphaFoldDB" id="A0A0F7SNM3"/>
<dbReference type="InterPro" id="IPR015422">
    <property type="entry name" value="PyrdxlP-dep_Trfase_small"/>
</dbReference>
<dbReference type="PANTHER" id="PTHR43686:SF1">
    <property type="entry name" value="AMINOTRAN_5 DOMAIN-CONTAINING PROTEIN"/>
    <property type="match status" value="1"/>
</dbReference>
<protein>
    <submittedName>
        <fullName evidence="2">Cysteine desulfurase</fullName>
    </submittedName>
</protein>
<sequence length="552" mass="60525">MKWFDSAKKSSSESTSLVDCIRQSVIGEGNIFDGPFGPRRITYADYAASGRSLSFIEDVIRLEVLPLYANTHTEASQTGRQTSRLRENARDIIQQAVGAGVEDVVIFGGSGSTFAVNRMVDILDLKNGDNVSDARTVVFIGPYEHHSNILPWREAKADVVVIQASSSGHIDQVELAAELDRYKDRPIKIGSFSAGSNVTGILTDVDAISSLLHQHSALALWDYAAAAPHVSINMNPDGKQGPRNKDGVFISPHKFVGGPGTPGILVIKRHLLNNRKPTQPGGGTVAFVSKHSQRYEKNPVHREEGGTPDIIGSIRAGLVFRIKQEIGVDYIERQEQLYNQLAIAQWSRNPSIEILGNINAPRLSIISFVVKHAEGALHYNFLVALLNDLFGIQARGGCSCAGLYGADLLNIGDERLHRLDSVISQGYIGLKPGWTRISFNYSMALPSIRFIIDAVDFVATHGGAFLNQYTLNVFTGLWTHRNNRPVKLLPSVTSMLATRRPTPNVGEETFPVYLKRAQMLAFNASCPSDAATSTLPEHVEAMRWFPLVTDEK</sequence>
<dbReference type="Gene3D" id="3.40.640.10">
    <property type="entry name" value="Type I PLP-dependent aspartate aminotransferase-like (Major domain)"/>
    <property type="match status" value="1"/>
</dbReference>
<dbReference type="Gene3D" id="3.90.1150.10">
    <property type="entry name" value="Aspartate Aminotransferase, domain 1"/>
    <property type="match status" value="1"/>
</dbReference>
<dbReference type="SUPFAM" id="SSF53383">
    <property type="entry name" value="PLP-dependent transferases"/>
    <property type="match status" value="1"/>
</dbReference>
<evidence type="ECO:0000313" key="2">
    <source>
        <dbReference type="EMBL" id="CED82289.1"/>
    </source>
</evidence>
<proteinExistence type="predicted"/>
<dbReference type="Pfam" id="PF00266">
    <property type="entry name" value="Aminotran_5"/>
    <property type="match status" value="1"/>
</dbReference>
<dbReference type="EMBL" id="LN483124">
    <property type="protein sequence ID" value="CED82289.1"/>
    <property type="molecule type" value="Genomic_DNA"/>
</dbReference>
<accession>A0A0F7SNM3</accession>
<dbReference type="InterPro" id="IPR015421">
    <property type="entry name" value="PyrdxlP-dep_Trfase_major"/>
</dbReference>
<dbReference type="PANTHER" id="PTHR43686">
    <property type="entry name" value="SULFURTRANSFERASE-RELATED"/>
    <property type="match status" value="1"/>
</dbReference>
<evidence type="ECO:0000259" key="1">
    <source>
        <dbReference type="Pfam" id="PF00266"/>
    </source>
</evidence>
<feature type="domain" description="Aminotransferase class V" evidence="1">
    <location>
        <begin position="43"/>
        <end position="403"/>
    </location>
</feature>
<dbReference type="InterPro" id="IPR015424">
    <property type="entry name" value="PyrdxlP-dep_Trfase"/>
</dbReference>
<organism evidence="2">
    <name type="scientific">Phaffia rhodozyma</name>
    <name type="common">Yeast</name>
    <name type="synonym">Xanthophyllomyces dendrorhous</name>
    <dbReference type="NCBI Taxonomy" id="264483"/>
    <lineage>
        <taxon>Eukaryota</taxon>
        <taxon>Fungi</taxon>
        <taxon>Dikarya</taxon>
        <taxon>Basidiomycota</taxon>
        <taxon>Agaricomycotina</taxon>
        <taxon>Tremellomycetes</taxon>
        <taxon>Cystofilobasidiales</taxon>
        <taxon>Mrakiaceae</taxon>
        <taxon>Phaffia</taxon>
    </lineage>
</organism>
<dbReference type="InterPro" id="IPR000192">
    <property type="entry name" value="Aminotrans_V_dom"/>
</dbReference>